<evidence type="ECO:0000256" key="2">
    <source>
        <dbReference type="ARBA" id="ARBA00023125"/>
    </source>
</evidence>
<keyword evidence="3" id="KW-0804">Transcription</keyword>
<evidence type="ECO:0000256" key="3">
    <source>
        <dbReference type="ARBA" id="ARBA00023163"/>
    </source>
</evidence>
<dbReference type="InterPro" id="IPR000843">
    <property type="entry name" value="HTH_LacI"/>
</dbReference>
<name>A0ABV8PEU1_9SPHI</name>
<dbReference type="CDD" id="cd01392">
    <property type="entry name" value="HTH_LacI"/>
    <property type="match status" value="1"/>
</dbReference>
<dbReference type="Proteomes" id="UP001595789">
    <property type="component" value="Unassembled WGS sequence"/>
</dbReference>
<dbReference type="SUPFAM" id="SSF47413">
    <property type="entry name" value="lambda repressor-like DNA-binding domains"/>
    <property type="match status" value="1"/>
</dbReference>
<reference evidence="6" key="1">
    <citation type="journal article" date="2019" name="Int. J. Syst. Evol. Microbiol.">
        <title>The Global Catalogue of Microorganisms (GCM) 10K type strain sequencing project: providing services to taxonomists for standard genome sequencing and annotation.</title>
        <authorList>
            <consortium name="The Broad Institute Genomics Platform"/>
            <consortium name="The Broad Institute Genome Sequencing Center for Infectious Disease"/>
            <person name="Wu L."/>
            <person name="Ma J."/>
        </authorList>
    </citation>
    <scope>NUCLEOTIDE SEQUENCE [LARGE SCALE GENOMIC DNA]</scope>
    <source>
        <strain evidence="6">CCM 8691</strain>
    </source>
</reference>
<feature type="domain" description="HTH lacI-type" evidence="4">
    <location>
        <begin position="5"/>
        <end position="62"/>
    </location>
</feature>
<organism evidence="5 6">
    <name type="scientific">Pedobacter lithocola</name>
    <dbReference type="NCBI Taxonomy" id="1908239"/>
    <lineage>
        <taxon>Bacteria</taxon>
        <taxon>Pseudomonadati</taxon>
        <taxon>Bacteroidota</taxon>
        <taxon>Sphingobacteriia</taxon>
        <taxon>Sphingobacteriales</taxon>
        <taxon>Sphingobacteriaceae</taxon>
        <taxon>Pedobacter</taxon>
    </lineage>
</organism>
<sequence>MVNKISMKDIAIKCGTSITTVSFVINGRANEKKISETMTAKVKKVITELGYQPHSMAQGLRTGKSKTIGFLVDDISEPFFSGIAKYLDEKATASGYKILFCCTGNDPKKASELISMLNDRSVDGYIIALAEGVEQEISKLLEKNIPMVLFDRYLLDLNTDYVIVNNIDSTYAATIHLIKNGYSRIAFVGPQTTQQQMIDRCTGYQRAIKDYGMVERVIYLSSPIEHGGGFWDIIKGNDKPDAFLFAANYITMQALRLLISIDPKLLEQFAMISFDDIEILQFLPVPITAIVQPLEEIAVGIMDILLTRLGESTQEAKIHKIISTKMIVRKSSDNRNVVRA</sequence>
<dbReference type="InterPro" id="IPR001761">
    <property type="entry name" value="Peripla_BP/Lac1_sug-bd_dom"/>
</dbReference>
<dbReference type="InterPro" id="IPR028082">
    <property type="entry name" value="Peripla_BP_I"/>
</dbReference>
<dbReference type="PANTHER" id="PTHR30146:SF109">
    <property type="entry name" value="HTH-TYPE TRANSCRIPTIONAL REGULATOR GALS"/>
    <property type="match status" value="1"/>
</dbReference>
<dbReference type="InterPro" id="IPR010982">
    <property type="entry name" value="Lambda_DNA-bd_dom_sf"/>
</dbReference>
<protein>
    <submittedName>
        <fullName evidence="5">LacI family DNA-binding transcriptional regulator</fullName>
    </submittedName>
</protein>
<dbReference type="Gene3D" id="1.10.260.40">
    <property type="entry name" value="lambda repressor-like DNA-binding domains"/>
    <property type="match status" value="1"/>
</dbReference>
<dbReference type="SMART" id="SM00354">
    <property type="entry name" value="HTH_LACI"/>
    <property type="match status" value="1"/>
</dbReference>
<comment type="caution">
    <text evidence="5">The sequence shown here is derived from an EMBL/GenBank/DDBJ whole genome shotgun (WGS) entry which is preliminary data.</text>
</comment>
<keyword evidence="2 5" id="KW-0238">DNA-binding</keyword>
<dbReference type="Pfam" id="PF00356">
    <property type="entry name" value="LacI"/>
    <property type="match status" value="1"/>
</dbReference>
<dbReference type="SUPFAM" id="SSF53822">
    <property type="entry name" value="Periplasmic binding protein-like I"/>
    <property type="match status" value="1"/>
</dbReference>
<dbReference type="GO" id="GO:0003677">
    <property type="term" value="F:DNA binding"/>
    <property type="evidence" value="ECO:0007669"/>
    <property type="project" value="UniProtKB-KW"/>
</dbReference>
<evidence type="ECO:0000256" key="1">
    <source>
        <dbReference type="ARBA" id="ARBA00023015"/>
    </source>
</evidence>
<dbReference type="EMBL" id="JBHSBW010000016">
    <property type="protein sequence ID" value="MFC4213558.1"/>
    <property type="molecule type" value="Genomic_DNA"/>
</dbReference>
<accession>A0ABV8PEU1</accession>
<proteinExistence type="predicted"/>
<gene>
    <name evidence="5" type="ORF">ACFOWA_20375</name>
</gene>
<dbReference type="PANTHER" id="PTHR30146">
    <property type="entry name" value="LACI-RELATED TRANSCRIPTIONAL REPRESSOR"/>
    <property type="match status" value="1"/>
</dbReference>
<evidence type="ECO:0000313" key="5">
    <source>
        <dbReference type="EMBL" id="MFC4213558.1"/>
    </source>
</evidence>
<dbReference type="Gene3D" id="3.40.50.2300">
    <property type="match status" value="2"/>
</dbReference>
<evidence type="ECO:0000259" key="4">
    <source>
        <dbReference type="PROSITE" id="PS50932"/>
    </source>
</evidence>
<dbReference type="Pfam" id="PF00532">
    <property type="entry name" value="Peripla_BP_1"/>
    <property type="match status" value="1"/>
</dbReference>
<evidence type="ECO:0000313" key="6">
    <source>
        <dbReference type="Proteomes" id="UP001595789"/>
    </source>
</evidence>
<keyword evidence="6" id="KW-1185">Reference proteome</keyword>
<keyword evidence="1" id="KW-0805">Transcription regulation</keyword>
<dbReference type="RefSeq" id="WP_378988867.1">
    <property type="nucleotide sequence ID" value="NZ_JBHSBW010000016.1"/>
</dbReference>
<dbReference type="PROSITE" id="PS50932">
    <property type="entry name" value="HTH_LACI_2"/>
    <property type="match status" value="1"/>
</dbReference>